<gene>
    <name evidence="2" type="ORF">E2562_027590</name>
</gene>
<organism evidence="2 3">
    <name type="scientific">Oryza meyeriana var. granulata</name>
    <dbReference type="NCBI Taxonomy" id="110450"/>
    <lineage>
        <taxon>Eukaryota</taxon>
        <taxon>Viridiplantae</taxon>
        <taxon>Streptophyta</taxon>
        <taxon>Embryophyta</taxon>
        <taxon>Tracheophyta</taxon>
        <taxon>Spermatophyta</taxon>
        <taxon>Magnoliopsida</taxon>
        <taxon>Liliopsida</taxon>
        <taxon>Poales</taxon>
        <taxon>Poaceae</taxon>
        <taxon>BOP clade</taxon>
        <taxon>Oryzoideae</taxon>
        <taxon>Oryzeae</taxon>
        <taxon>Oryzinae</taxon>
        <taxon>Oryza</taxon>
        <taxon>Oryza meyeriana</taxon>
    </lineage>
</organism>
<reference evidence="2 3" key="1">
    <citation type="submission" date="2019-11" db="EMBL/GenBank/DDBJ databases">
        <title>Whole genome sequence of Oryza granulata.</title>
        <authorList>
            <person name="Li W."/>
        </authorList>
    </citation>
    <scope>NUCLEOTIDE SEQUENCE [LARGE SCALE GENOMIC DNA]</scope>
    <source>
        <strain evidence="3">cv. Menghai</strain>
        <tissue evidence="2">Leaf</tissue>
    </source>
</reference>
<proteinExistence type="predicted"/>
<name>A0A6G1DPN7_9ORYZ</name>
<sequence>MEATDPDGRTVSAHLAWLPAAVPGAGEGIWPASEIVVATVEHSQLMLRARSTRSRWRVRQAGIEAVQSGQGCRRAMDVRCQERRLNLECSTTRRSRPRMPSTCLSSATVSSPHAAILGEES</sequence>
<evidence type="ECO:0000256" key="1">
    <source>
        <dbReference type="SAM" id="MobiDB-lite"/>
    </source>
</evidence>
<evidence type="ECO:0000313" key="2">
    <source>
        <dbReference type="EMBL" id="KAF0914172.1"/>
    </source>
</evidence>
<dbReference type="EMBL" id="SPHZ02000006">
    <property type="protein sequence ID" value="KAF0914172.1"/>
    <property type="molecule type" value="Genomic_DNA"/>
</dbReference>
<dbReference type="Proteomes" id="UP000479710">
    <property type="component" value="Unassembled WGS sequence"/>
</dbReference>
<accession>A0A6G1DPN7</accession>
<keyword evidence="3" id="KW-1185">Reference proteome</keyword>
<protein>
    <submittedName>
        <fullName evidence="2">Uncharacterized protein</fullName>
    </submittedName>
</protein>
<dbReference type="AlphaFoldDB" id="A0A6G1DPN7"/>
<feature type="region of interest" description="Disordered" evidence="1">
    <location>
        <begin position="91"/>
        <end position="121"/>
    </location>
</feature>
<comment type="caution">
    <text evidence="2">The sequence shown here is derived from an EMBL/GenBank/DDBJ whole genome shotgun (WGS) entry which is preliminary data.</text>
</comment>
<evidence type="ECO:0000313" key="3">
    <source>
        <dbReference type="Proteomes" id="UP000479710"/>
    </source>
</evidence>